<name>B8D104_HALOH</name>
<dbReference type="InterPro" id="IPR015939">
    <property type="entry name" value="Fum_Rdtase/Succ_DH_flav-like_C"/>
</dbReference>
<evidence type="ECO:0000256" key="1">
    <source>
        <dbReference type="ARBA" id="ARBA00022630"/>
    </source>
</evidence>
<reference evidence="5 6" key="1">
    <citation type="journal article" date="2009" name="PLoS ONE">
        <title>Genome analysis of the anaerobic thermohalophilic bacterium Halothermothrix orenii.</title>
        <authorList>
            <person name="Mavromatis K."/>
            <person name="Ivanova N."/>
            <person name="Anderson I."/>
            <person name="Lykidis A."/>
            <person name="Hooper S.D."/>
            <person name="Sun H."/>
            <person name="Kunin V."/>
            <person name="Lapidus A."/>
            <person name="Hugenholtz P."/>
            <person name="Patel B."/>
            <person name="Kyrpides N.C."/>
        </authorList>
    </citation>
    <scope>NUCLEOTIDE SEQUENCE [LARGE SCALE GENOMIC DNA]</scope>
    <source>
        <strain evidence="6">H 168 / OCM 544 / DSM 9562</strain>
    </source>
</reference>
<dbReference type="PIRSF" id="PIRSF000171">
    <property type="entry name" value="SDHA_APRA_LASPO"/>
    <property type="match status" value="1"/>
</dbReference>
<dbReference type="STRING" id="373903.Hore_02120"/>
<dbReference type="SUPFAM" id="SSF46977">
    <property type="entry name" value="Succinate dehydrogenase/fumarate reductase flavoprotein C-terminal domain"/>
    <property type="match status" value="1"/>
</dbReference>
<dbReference type="PRINTS" id="PR00411">
    <property type="entry name" value="PNDRDTASEI"/>
</dbReference>
<accession>B8D104</accession>
<dbReference type="PANTHER" id="PTHR11632">
    <property type="entry name" value="SUCCINATE DEHYDROGENASE 2 FLAVOPROTEIN SUBUNIT"/>
    <property type="match status" value="1"/>
</dbReference>
<evidence type="ECO:0000259" key="3">
    <source>
        <dbReference type="Pfam" id="PF00890"/>
    </source>
</evidence>
<dbReference type="GO" id="GO:0004077">
    <property type="term" value="F:biotin--[biotin carboxyl-carrier protein] ligase activity"/>
    <property type="evidence" value="ECO:0007669"/>
    <property type="project" value="UniProtKB-EC"/>
</dbReference>
<dbReference type="InterPro" id="IPR003953">
    <property type="entry name" value="FAD-dep_OxRdtase_2_FAD-bd"/>
</dbReference>
<keyword evidence="2" id="KW-0560">Oxidoreductase</keyword>
<dbReference type="eggNOG" id="COG1053">
    <property type="taxonomic scope" value="Bacteria"/>
</dbReference>
<dbReference type="PROSITE" id="PS51257">
    <property type="entry name" value="PROKAR_LIPOPROTEIN"/>
    <property type="match status" value="1"/>
</dbReference>
<gene>
    <name evidence="5" type="ordered locus">Hore_02120</name>
</gene>
<dbReference type="GO" id="GO:0005886">
    <property type="term" value="C:plasma membrane"/>
    <property type="evidence" value="ECO:0007669"/>
    <property type="project" value="TreeGrafter"/>
</dbReference>
<dbReference type="EC" id="6.3.4.15" evidence="5"/>
<dbReference type="Gene3D" id="1.20.58.100">
    <property type="entry name" value="Fumarate reductase/succinate dehydrogenase flavoprotein-like, C-terminal domain"/>
    <property type="match status" value="1"/>
</dbReference>
<dbReference type="NCBIfam" id="NF005331">
    <property type="entry name" value="PRK06854.1-2"/>
    <property type="match status" value="1"/>
</dbReference>
<dbReference type="Pfam" id="PF02910">
    <property type="entry name" value="Succ_DH_flav_C"/>
    <property type="match status" value="1"/>
</dbReference>
<dbReference type="GO" id="GO:0000104">
    <property type="term" value="F:succinate dehydrogenase activity"/>
    <property type="evidence" value="ECO:0007669"/>
    <property type="project" value="TreeGrafter"/>
</dbReference>
<dbReference type="Gene3D" id="3.50.50.60">
    <property type="entry name" value="FAD/NAD(P)-binding domain"/>
    <property type="match status" value="1"/>
</dbReference>
<dbReference type="Proteomes" id="UP000000719">
    <property type="component" value="Chromosome"/>
</dbReference>
<organism evidence="5 6">
    <name type="scientific">Halothermothrix orenii (strain H 168 / OCM 544 / DSM 9562)</name>
    <dbReference type="NCBI Taxonomy" id="373903"/>
    <lineage>
        <taxon>Bacteria</taxon>
        <taxon>Bacillati</taxon>
        <taxon>Bacillota</taxon>
        <taxon>Clostridia</taxon>
        <taxon>Halanaerobiales</taxon>
        <taxon>Halothermotrichaceae</taxon>
        <taxon>Halothermothrix</taxon>
    </lineage>
</organism>
<dbReference type="AlphaFoldDB" id="B8D104"/>
<dbReference type="PANTHER" id="PTHR11632:SF73">
    <property type="entry name" value="BLR3196 PROTEIN"/>
    <property type="match status" value="1"/>
</dbReference>
<dbReference type="EMBL" id="CP001098">
    <property type="protein sequence ID" value="ACL68973.1"/>
    <property type="molecule type" value="Genomic_DNA"/>
</dbReference>
<dbReference type="SUPFAM" id="SSF56425">
    <property type="entry name" value="Succinate dehydrogenase/fumarate reductase flavoprotein, catalytic domain"/>
    <property type="match status" value="1"/>
</dbReference>
<dbReference type="HOGENOM" id="CLU_014312_8_3_9"/>
<dbReference type="Pfam" id="PF00890">
    <property type="entry name" value="FAD_binding_2"/>
    <property type="match status" value="1"/>
</dbReference>
<keyword evidence="5" id="KW-0436">Ligase</keyword>
<dbReference type="InterPro" id="IPR030664">
    <property type="entry name" value="SdhA/FrdA/AprA"/>
</dbReference>
<dbReference type="PRINTS" id="PR00368">
    <property type="entry name" value="FADPNR"/>
</dbReference>
<protein>
    <submittedName>
        <fullName evidence="5">Biotin (Acetyl-CoA carboxylase) synthetase</fullName>
        <ecNumber evidence="5">6.3.4.15</ecNumber>
    </submittedName>
</protein>
<dbReference type="GO" id="GO:0009055">
    <property type="term" value="F:electron transfer activity"/>
    <property type="evidence" value="ECO:0007669"/>
    <property type="project" value="TreeGrafter"/>
</dbReference>
<dbReference type="GO" id="GO:0009061">
    <property type="term" value="P:anaerobic respiration"/>
    <property type="evidence" value="ECO:0007669"/>
    <property type="project" value="TreeGrafter"/>
</dbReference>
<dbReference type="InterPro" id="IPR037099">
    <property type="entry name" value="Fum_R/Succ_DH_flav-like_C_sf"/>
</dbReference>
<dbReference type="Gene3D" id="3.90.700.10">
    <property type="entry name" value="Succinate dehydrogenase/fumarate reductase flavoprotein, catalytic domain"/>
    <property type="match status" value="1"/>
</dbReference>
<dbReference type="GO" id="GO:0033765">
    <property type="term" value="F:steroid dehydrogenase activity, acting on the CH-CH group of donors"/>
    <property type="evidence" value="ECO:0007669"/>
    <property type="project" value="UniProtKB-ARBA"/>
</dbReference>
<proteinExistence type="predicted"/>
<evidence type="ECO:0000256" key="2">
    <source>
        <dbReference type="ARBA" id="ARBA00023002"/>
    </source>
</evidence>
<evidence type="ECO:0000313" key="5">
    <source>
        <dbReference type="EMBL" id="ACL68973.1"/>
    </source>
</evidence>
<evidence type="ECO:0000259" key="4">
    <source>
        <dbReference type="Pfam" id="PF02910"/>
    </source>
</evidence>
<feature type="domain" description="Fumarate reductase/succinate dehydrogenase flavoprotein-like C-terminal" evidence="4">
    <location>
        <begin position="449"/>
        <end position="556"/>
    </location>
</feature>
<dbReference type="SUPFAM" id="SSF51905">
    <property type="entry name" value="FAD/NAD(P)-binding domain"/>
    <property type="match status" value="1"/>
</dbReference>
<dbReference type="GO" id="GO:0050660">
    <property type="term" value="F:flavin adenine dinucleotide binding"/>
    <property type="evidence" value="ECO:0007669"/>
    <property type="project" value="TreeGrafter"/>
</dbReference>
<keyword evidence="6" id="KW-1185">Reference proteome</keyword>
<dbReference type="InterPro" id="IPR027477">
    <property type="entry name" value="Succ_DH/fumarate_Rdtase_cat_sf"/>
</dbReference>
<feature type="domain" description="FAD-dependent oxidoreductase 2 FAD-binding" evidence="3">
    <location>
        <begin position="14"/>
        <end position="385"/>
    </location>
</feature>
<dbReference type="KEGG" id="hor:Hore_02120"/>
<evidence type="ECO:0000313" key="6">
    <source>
        <dbReference type="Proteomes" id="UP000000719"/>
    </source>
</evidence>
<dbReference type="InterPro" id="IPR036188">
    <property type="entry name" value="FAD/NAD-bd_sf"/>
</dbReference>
<keyword evidence="1" id="KW-0285">Flavoprotein</keyword>
<sequence length="574" mass="64529">MKKKDIEVKVMDTDLLIIGGGTAGCMAAIRAKELDPDVDVLIMEKAHIRRSGCLASGMNAINAYLNPGETPESFVRYVRADAMGLVREDLLLGMARRLNQVVHKVESWGLPIEKDKQGNYVPRGRWNIKINGESLKPIIADKAIESGARVLNRVTVTNLITTEDGSVMGAMGFGIRDGVFYVVKAGATIVATGGAAGIYKPNNDGSAHHKMWYSPFNTGAGYAIGIRAGAEMTSFEMRFIALRTKDVIAPTGTLALGFGATQVNARGERFMAKKFRHLGSEGAPTPIRVYGPTREIKEGRGPVFMDTTHLSEEEVRDLKKSYLNMYPDIVLFWAANKIDPGQEPLEIQGTEPYLVGGHAQAGYWITEKRETTLPGLYAAGDVAGGAPYKFVSGAWAEGEIAAENALEYLRNNYYREDKKYVAQVIEREIMRVYAPLRRRDGVKAEEMEERLQKIMDQYAGGVSRYYEMNEDELKLARKLLKKMRGQVKYLRAEDYHKLMLCHEVLDRLDVASVLVEHLLYRRETRWPAYQSRVDYPDRNDREWLKFVNSRLEGNKVSIIERPYKQIVPGDRYLP</sequence>